<evidence type="ECO:0000313" key="2">
    <source>
        <dbReference type="EMBL" id="QPH56013.1"/>
    </source>
</evidence>
<name>A0A7S9QE69_9RHOB</name>
<dbReference type="KEGG" id="poz:I0K15_09920"/>
<feature type="region of interest" description="Disordered" evidence="1">
    <location>
        <begin position="1"/>
        <end position="36"/>
    </location>
</feature>
<keyword evidence="3" id="KW-1185">Reference proteome</keyword>
<proteinExistence type="predicted"/>
<protein>
    <submittedName>
        <fullName evidence="2">Type IV secretory system conjugative DNA transfer family protein</fullName>
    </submittedName>
</protein>
<dbReference type="EMBL" id="CP064942">
    <property type="protein sequence ID" value="QPH56013.1"/>
    <property type="molecule type" value="Genomic_DNA"/>
</dbReference>
<evidence type="ECO:0000256" key="1">
    <source>
        <dbReference type="SAM" id="MobiDB-lite"/>
    </source>
</evidence>
<gene>
    <name evidence="2" type="ORF">I0K15_09920</name>
</gene>
<dbReference type="InterPro" id="IPR003688">
    <property type="entry name" value="TraG/VirD4"/>
</dbReference>
<dbReference type="Proteomes" id="UP000594800">
    <property type="component" value="Chromosome"/>
</dbReference>
<accession>A0A7S9QE69</accession>
<evidence type="ECO:0000313" key="3">
    <source>
        <dbReference type="Proteomes" id="UP000594800"/>
    </source>
</evidence>
<dbReference type="Pfam" id="PF02534">
    <property type="entry name" value="T4SS-DNA_transf"/>
    <property type="match status" value="1"/>
</dbReference>
<dbReference type="AlphaFoldDB" id="A0A7S9QE69"/>
<reference evidence="2 3" key="1">
    <citation type="submission" date="2020-11" db="EMBL/GenBank/DDBJ databases">
        <title>Description of Pontivivens ytuae sp. nov. isolated from deep sea sediment of Mariana Trench.</title>
        <authorList>
            <person name="Wang Z."/>
            <person name="Sun Q.-L."/>
            <person name="Xu X.-D."/>
            <person name="Tang Y.-Z."/>
            <person name="Zhang J."/>
        </authorList>
    </citation>
    <scope>NUCLEOTIDE SEQUENCE [LARGE SCALE GENOMIC DNA]</scope>
    <source>
        <strain evidence="2 3">MT2928</strain>
    </source>
</reference>
<dbReference type="GO" id="GO:0016020">
    <property type="term" value="C:membrane"/>
    <property type="evidence" value="ECO:0007669"/>
    <property type="project" value="InterPro"/>
</dbReference>
<sequence length="202" mass="22139">MAQTQGARHSRAVGKNPFEGRSQSERTEEVSLLPEDEARRLPLDEIIVVVDAQMPVRAKRVVYFEDPFFKSIHAAQEGELPFPEGPVPPMGELPLSVRAMPTAPRGPGLTEQDLEARMGIGKRDAVLPLDAGQRPGRRRARAAVLAEDQRQFEMDFNAQAELSVEAVGADDVALVENALGDLERFEGEISDVGTIREKVVTS</sequence>
<organism evidence="2 3">
    <name type="scientific">Pontivivens ytuae</name>
    <dbReference type="NCBI Taxonomy" id="2789856"/>
    <lineage>
        <taxon>Bacteria</taxon>
        <taxon>Pseudomonadati</taxon>
        <taxon>Pseudomonadota</taxon>
        <taxon>Alphaproteobacteria</taxon>
        <taxon>Rhodobacterales</taxon>
        <taxon>Paracoccaceae</taxon>
        <taxon>Pontivivens</taxon>
    </lineage>
</organism>